<accession>A0ABN2XVR3</accession>
<evidence type="ECO:0000256" key="1">
    <source>
        <dbReference type="SAM" id="MobiDB-lite"/>
    </source>
</evidence>
<evidence type="ECO:0000313" key="2">
    <source>
        <dbReference type="EMBL" id="GAA0623824.1"/>
    </source>
</evidence>
<dbReference type="EMBL" id="BAAACA010000052">
    <property type="protein sequence ID" value="GAA0623824.1"/>
    <property type="molecule type" value="Genomic_DNA"/>
</dbReference>
<name>A0ABN2XVR3_9ACTN</name>
<protein>
    <submittedName>
        <fullName evidence="2">Uncharacterized protein</fullName>
    </submittedName>
</protein>
<evidence type="ECO:0000313" key="3">
    <source>
        <dbReference type="Proteomes" id="UP001500668"/>
    </source>
</evidence>
<keyword evidence="3" id="KW-1185">Reference proteome</keyword>
<proteinExistence type="predicted"/>
<organism evidence="2 3">
    <name type="scientific">Streptomyces crystallinus</name>
    <dbReference type="NCBI Taxonomy" id="68191"/>
    <lineage>
        <taxon>Bacteria</taxon>
        <taxon>Bacillati</taxon>
        <taxon>Actinomycetota</taxon>
        <taxon>Actinomycetes</taxon>
        <taxon>Kitasatosporales</taxon>
        <taxon>Streptomycetaceae</taxon>
        <taxon>Streptomyces</taxon>
    </lineage>
</organism>
<dbReference type="Proteomes" id="UP001500668">
    <property type="component" value="Unassembled WGS sequence"/>
</dbReference>
<comment type="caution">
    <text evidence="2">The sequence shown here is derived from an EMBL/GenBank/DDBJ whole genome shotgun (WGS) entry which is preliminary data.</text>
</comment>
<reference evidence="2 3" key="1">
    <citation type="journal article" date="2019" name="Int. J. Syst. Evol. Microbiol.">
        <title>The Global Catalogue of Microorganisms (GCM) 10K type strain sequencing project: providing services to taxonomists for standard genome sequencing and annotation.</title>
        <authorList>
            <consortium name="The Broad Institute Genomics Platform"/>
            <consortium name="The Broad Institute Genome Sequencing Center for Infectious Disease"/>
            <person name="Wu L."/>
            <person name="Ma J."/>
        </authorList>
    </citation>
    <scope>NUCLEOTIDE SEQUENCE [LARGE SCALE GENOMIC DNA]</scope>
    <source>
        <strain evidence="2 3">JCM 5067</strain>
    </source>
</reference>
<sequence length="79" mass="8247">MTIRATGNPGARPDPRGGEPPTPRLRPGPPPRGVPGPCLRLGGRLLAQFPAPLKERALRALSTSALRPVAGCPRSSPRP</sequence>
<feature type="region of interest" description="Disordered" evidence="1">
    <location>
        <begin position="1"/>
        <end position="39"/>
    </location>
</feature>
<gene>
    <name evidence="2" type="ORF">GCM10010394_63220</name>
</gene>
<feature type="compositionally biased region" description="Pro residues" evidence="1">
    <location>
        <begin position="18"/>
        <end position="34"/>
    </location>
</feature>